<dbReference type="PANTHER" id="PTHR48104:SF30">
    <property type="entry name" value="METACASPASE-1"/>
    <property type="match status" value="1"/>
</dbReference>
<dbReference type="PANTHER" id="PTHR48104">
    <property type="entry name" value="METACASPASE-4"/>
    <property type="match status" value="1"/>
</dbReference>
<dbReference type="InterPro" id="IPR011600">
    <property type="entry name" value="Pept_C14_caspase"/>
</dbReference>
<dbReference type="GO" id="GO:0005737">
    <property type="term" value="C:cytoplasm"/>
    <property type="evidence" value="ECO:0007669"/>
    <property type="project" value="TreeGrafter"/>
</dbReference>
<gene>
    <name evidence="2" type="ORF">B5E52_12940</name>
</gene>
<evidence type="ECO:0000313" key="2">
    <source>
        <dbReference type="EMBL" id="OUQ67116.1"/>
    </source>
</evidence>
<protein>
    <recommendedName>
        <fullName evidence="1">Peptidase C14 caspase domain-containing protein</fullName>
    </recommendedName>
</protein>
<evidence type="ECO:0000313" key="3">
    <source>
        <dbReference type="Proteomes" id="UP000196036"/>
    </source>
</evidence>
<dbReference type="Pfam" id="PF00656">
    <property type="entry name" value="Peptidase_C14"/>
    <property type="match status" value="1"/>
</dbReference>
<dbReference type="Gene3D" id="3.40.50.1460">
    <property type="match status" value="1"/>
</dbReference>
<dbReference type="AlphaFoldDB" id="A0A1Y4VCZ7"/>
<reference evidence="3" key="1">
    <citation type="submission" date="2017-04" db="EMBL/GenBank/DDBJ databases">
        <title>Function of individual gut microbiota members based on whole genome sequencing of pure cultures obtained from chicken caecum.</title>
        <authorList>
            <person name="Medvecky M."/>
            <person name="Cejkova D."/>
            <person name="Polansky O."/>
            <person name="Karasova D."/>
            <person name="Kubasova T."/>
            <person name="Cizek A."/>
            <person name="Rychlik I."/>
        </authorList>
    </citation>
    <scope>NUCLEOTIDE SEQUENCE [LARGE SCALE GENOMIC DNA]</scope>
    <source>
        <strain evidence="3">An109</strain>
    </source>
</reference>
<accession>A0A1Y4VCZ7</accession>
<proteinExistence type="predicted"/>
<comment type="caution">
    <text evidence="2">The sequence shown here is derived from an EMBL/GenBank/DDBJ whole genome shotgun (WGS) entry which is preliminary data.</text>
</comment>
<dbReference type="Proteomes" id="UP000196036">
    <property type="component" value="Unassembled WGS sequence"/>
</dbReference>
<dbReference type="RefSeq" id="WP_008023100.1">
    <property type="nucleotide sequence ID" value="NZ_CP042282.1"/>
</dbReference>
<sequence>MNQKSLVVTFIIFFSLYLQAQNKRALVIGLGEYEDTSWSAVHGDKDVPIIVEMLKYYKYNDVKTLVNKQATKKQIVSEFQKLAKRCLAGDIVYIHFSGHGQRMTDIDGDEEDGLDEAWIPYDGYLQYSNKDRGEKHLVDDEIGLLLTNIHNRIGTSGHLLLAVDACHSGDSSRDISKECVRGTERKFVIPIDPALVVKKEKTPEYWLTLSACKNYQSNTELPDGYGKLSYGLYKYKESLGRLSNDQLIQLIKSFMDENRRGLPQTPVLTGQSGYKVFNVFGGK</sequence>
<dbReference type="GO" id="GO:0006508">
    <property type="term" value="P:proteolysis"/>
    <property type="evidence" value="ECO:0007669"/>
    <property type="project" value="InterPro"/>
</dbReference>
<dbReference type="GO" id="GO:0004197">
    <property type="term" value="F:cysteine-type endopeptidase activity"/>
    <property type="evidence" value="ECO:0007669"/>
    <property type="project" value="InterPro"/>
</dbReference>
<feature type="domain" description="Peptidase C14 caspase" evidence="1">
    <location>
        <begin position="23"/>
        <end position="191"/>
    </location>
</feature>
<dbReference type="InterPro" id="IPR050452">
    <property type="entry name" value="Metacaspase"/>
</dbReference>
<name>A0A1Y4VCZ7_9BACE</name>
<evidence type="ECO:0000259" key="1">
    <source>
        <dbReference type="Pfam" id="PF00656"/>
    </source>
</evidence>
<organism evidence="2 3">
    <name type="scientific">Bacteroides xylanisolvens</name>
    <dbReference type="NCBI Taxonomy" id="371601"/>
    <lineage>
        <taxon>Bacteria</taxon>
        <taxon>Pseudomonadati</taxon>
        <taxon>Bacteroidota</taxon>
        <taxon>Bacteroidia</taxon>
        <taxon>Bacteroidales</taxon>
        <taxon>Bacteroidaceae</taxon>
        <taxon>Bacteroides</taxon>
    </lineage>
</organism>
<dbReference type="EMBL" id="NFLW01000024">
    <property type="protein sequence ID" value="OUQ67116.1"/>
    <property type="molecule type" value="Genomic_DNA"/>
</dbReference>